<evidence type="ECO:0000259" key="6">
    <source>
        <dbReference type="Pfam" id="PF00593"/>
    </source>
</evidence>
<dbReference type="Pfam" id="PF13715">
    <property type="entry name" value="CarbopepD_reg_2"/>
    <property type="match status" value="1"/>
</dbReference>
<keyword evidence="5" id="KW-0732">Signal</keyword>
<dbReference type="Pfam" id="PF00593">
    <property type="entry name" value="TonB_dep_Rec_b-barrel"/>
    <property type="match status" value="1"/>
</dbReference>
<dbReference type="InterPro" id="IPR037066">
    <property type="entry name" value="Plug_dom_sf"/>
</dbReference>
<comment type="caution">
    <text evidence="8">The sequence shown here is derived from an EMBL/GenBank/DDBJ whole genome shotgun (WGS) entry which is preliminary data.</text>
</comment>
<dbReference type="PATRIC" id="fig|555500.3.peg.1501"/>
<protein>
    <submittedName>
        <fullName evidence="8">TonB-dependent receptor</fullName>
    </submittedName>
</protein>
<comment type="similarity">
    <text evidence="4">Belongs to the TonB-dependent receptor family.</text>
</comment>
<evidence type="ECO:0000256" key="5">
    <source>
        <dbReference type="SAM" id="SignalP"/>
    </source>
</evidence>
<evidence type="ECO:0000259" key="7">
    <source>
        <dbReference type="Pfam" id="PF07715"/>
    </source>
</evidence>
<gene>
    <name evidence="8" type="ORF">I215_07237</name>
</gene>
<dbReference type="GO" id="GO:0009279">
    <property type="term" value="C:cell outer membrane"/>
    <property type="evidence" value="ECO:0007669"/>
    <property type="project" value="UniProtKB-SubCell"/>
</dbReference>
<evidence type="ECO:0000313" key="8">
    <source>
        <dbReference type="EMBL" id="EKF55484.1"/>
    </source>
</evidence>
<dbReference type="SUPFAM" id="SSF56935">
    <property type="entry name" value="Porins"/>
    <property type="match status" value="1"/>
</dbReference>
<evidence type="ECO:0000313" key="9">
    <source>
        <dbReference type="Proteomes" id="UP000007364"/>
    </source>
</evidence>
<name>K2PVF2_9FLAO</name>
<dbReference type="Pfam" id="PF07715">
    <property type="entry name" value="Plug"/>
    <property type="match status" value="1"/>
</dbReference>
<dbReference type="PANTHER" id="PTHR40980:SF4">
    <property type="entry name" value="TONB-DEPENDENT RECEPTOR-LIKE BETA-BARREL DOMAIN-CONTAINING PROTEIN"/>
    <property type="match status" value="1"/>
</dbReference>
<proteinExistence type="inferred from homology"/>
<dbReference type="InterPro" id="IPR036942">
    <property type="entry name" value="Beta-barrel_TonB_sf"/>
</dbReference>
<dbReference type="InterPro" id="IPR012910">
    <property type="entry name" value="Plug_dom"/>
</dbReference>
<organism evidence="8 9">
    <name type="scientific">Galbibacter marinus</name>
    <dbReference type="NCBI Taxonomy" id="555500"/>
    <lineage>
        <taxon>Bacteria</taxon>
        <taxon>Pseudomonadati</taxon>
        <taxon>Bacteroidota</taxon>
        <taxon>Flavobacteriia</taxon>
        <taxon>Flavobacteriales</taxon>
        <taxon>Flavobacteriaceae</taxon>
        <taxon>Galbibacter</taxon>
    </lineage>
</organism>
<feature type="signal peptide" evidence="5">
    <location>
        <begin position="1"/>
        <end position="28"/>
    </location>
</feature>
<dbReference type="Gene3D" id="2.40.170.20">
    <property type="entry name" value="TonB-dependent receptor, beta-barrel domain"/>
    <property type="match status" value="1"/>
</dbReference>
<evidence type="ECO:0000256" key="1">
    <source>
        <dbReference type="ARBA" id="ARBA00004442"/>
    </source>
</evidence>
<keyword evidence="3" id="KW-0998">Cell outer membrane</keyword>
<feature type="domain" description="TonB-dependent receptor plug" evidence="7">
    <location>
        <begin position="146"/>
        <end position="237"/>
    </location>
</feature>
<dbReference type="PANTHER" id="PTHR40980">
    <property type="entry name" value="PLUG DOMAIN-CONTAINING PROTEIN"/>
    <property type="match status" value="1"/>
</dbReference>
<keyword evidence="9" id="KW-1185">Reference proteome</keyword>
<keyword evidence="4" id="KW-0798">TonB box</keyword>
<feature type="chain" id="PRO_5003863263" evidence="5">
    <location>
        <begin position="29"/>
        <end position="949"/>
    </location>
</feature>
<dbReference type="Gene3D" id="2.60.40.1120">
    <property type="entry name" value="Carboxypeptidase-like, regulatory domain"/>
    <property type="match status" value="1"/>
</dbReference>
<dbReference type="STRING" id="555500.I215_07237"/>
<reference evidence="8 9" key="1">
    <citation type="journal article" date="2012" name="J. Bacteriol.">
        <title>Genome Sequence of Galbibacter marinum Type Strain ck-I2-15.</title>
        <authorList>
            <person name="Lai Q."/>
            <person name="Li C."/>
            <person name="Shao Z."/>
        </authorList>
    </citation>
    <scope>NUCLEOTIDE SEQUENCE [LARGE SCALE GENOMIC DNA]</scope>
    <source>
        <strain evidence="9">ck-I2-15</strain>
    </source>
</reference>
<dbReference type="SUPFAM" id="SSF49464">
    <property type="entry name" value="Carboxypeptidase regulatory domain-like"/>
    <property type="match status" value="1"/>
</dbReference>
<accession>K2PVF2</accession>
<dbReference type="AlphaFoldDB" id="K2PVF2"/>
<dbReference type="Proteomes" id="UP000007364">
    <property type="component" value="Unassembled WGS sequence"/>
</dbReference>
<sequence>MKIKHKRMINKKLLLVAIASMFIQFAFGQQGTVRGKIMDGEFNDVLPFANVSVSGTTVGTTTDFDGDYTLDLNEGTYTLLFSFVGYSSQQVTEVVIEEGKTTEVNITLHASSAVLDEVVVTTTVRKNTEASVLNLQKNSVTLMDGLSLESIKKTGASDIASAIKSVPGVSVQDGKYVYVRGLGDRYTKSILNGMDIPGLDPDKNTVQMDIFPTNILENVIVLKSASADLPADFTGGVVNIVTKDFPTQKQLSFSASLGYNPSMHFNENYLSYQGGATDFLGFDDGTRDLPFPENANIPSPSDSRNNSVLDDYTRSIESNMAAERQTSMPDFSLGFSYGNQFNVGDDNVLGVIASLDFKNSTEFYEGFENGVYQKSAESDQYELRFDRRQRGDLGLNNVLASALAGLSYKTGRSKYKLNLLHIQNGEKRAALFNQRTEISNAIDVKKDNLEYTQRSVSNVLLSGKHTSEDATFTTEWSLSPTFSSVQDKDVRLTTFIINPDGYSISSDAGFPIRLWRDLKEINAVGKIDFTKNYTLFDNKSVFKFGGLYSYKQRDYSIHNYDIAFYNFSTSSLEGDPNAILRPENIWNTDNNSGSYLRGNFQPANTFDSNQNTAAAYVSNEFKVTDKFRAILGLRAEYFTTYFTGQNNTGTENYDDVKTIDELDFFPSANFIYEFKENQNFRLSYSRTTARPSFRELSVVQIPDLLTGIMFLGNLDLKPTYIDNFDFRFEIFGDAAQMFAISSFYKRFKDPIEIVAYDITAPNQFTPRNSPSAEVIGVEVEARKNFGFISEGLSDLSLNLNVSVIDSKIDMAKGEDQEYDSRKIFARDGEVIEDTRNLQGQSPFLVNTGLNYNNRELGLETGVFYNVQGKTLEVVGFGQNPDVYTQPFNSLNFNISKTFGKEQNSKISFKLSNILNDKKESWYESYGAASQNFSYRDLGTSFSLGYSLSF</sequence>
<dbReference type="eggNOG" id="COG1629">
    <property type="taxonomic scope" value="Bacteria"/>
</dbReference>
<evidence type="ECO:0000256" key="4">
    <source>
        <dbReference type="RuleBase" id="RU003357"/>
    </source>
</evidence>
<evidence type="ECO:0000256" key="2">
    <source>
        <dbReference type="ARBA" id="ARBA00023136"/>
    </source>
</evidence>
<dbReference type="Gene3D" id="2.170.130.10">
    <property type="entry name" value="TonB-dependent receptor, plug domain"/>
    <property type="match status" value="1"/>
</dbReference>
<evidence type="ECO:0000256" key="3">
    <source>
        <dbReference type="ARBA" id="ARBA00023237"/>
    </source>
</evidence>
<dbReference type="InterPro" id="IPR008969">
    <property type="entry name" value="CarboxyPept-like_regulatory"/>
</dbReference>
<keyword evidence="2 4" id="KW-0472">Membrane</keyword>
<comment type="subcellular location">
    <subcellularLocation>
        <location evidence="1 4">Cell outer membrane</location>
    </subcellularLocation>
</comment>
<keyword evidence="8" id="KW-0675">Receptor</keyword>
<dbReference type="EMBL" id="AMSG01000007">
    <property type="protein sequence ID" value="EKF55484.1"/>
    <property type="molecule type" value="Genomic_DNA"/>
</dbReference>
<feature type="domain" description="TonB-dependent receptor-like beta-barrel" evidence="6">
    <location>
        <begin position="503"/>
        <end position="912"/>
    </location>
</feature>
<dbReference type="InterPro" id="IPR000531">
    <property type="entry name" value="Beta-barrel_TonB"/>
</dbReference>